<proteinExistence type="inferred from homology"/>
<evidence type="ECO:0000256" key="5">
    <source>
        <dbReference type="PROSITE-ProRule" id="PRU01023"/>
    </source>
</evidence>
<evidence type="ECO:0000259" key="7">
    <source>
        <dbReference type="PROSITE" id="PS51686"/>
    </source>
</evidence>
<feature type="active site" description="Nucleophile" evidence="5">
    <location>
        <position position="325"/>
    </location>
</feature>
<feature type="compositionally biased region" description="Basic residues" evidence="6">
    <location>
        <begin position="206"/>
        <end position="221"/>
    </location>
</feature>
<evidence type="ECO:0000313" key="9">
    <source>
        <dbReference type="Proteomes" id="UP001165122"/>
    </source>
</evidence>
<comment type="caution">
    <text evidence="5">Lacks conserved residue(s) required for the propagation of feature annotation.</text>
</comment>
<reference evidence="9" key="1">
    <citation type="journal article" date="2023" name="Commun. Biol.">
        <title>Genome analysis of Parmales, the sister group of diatoms, reveals the evolutionary specialization of diatoms from phago-mixotrophs to photoautotrophs.</title>
        <authorList>
            <person name="Ban H."/>
            <person name="Sato S."/>
            <person name="Yoshikawa S."/>
            <person name="Yamada K."/>
            <person name="Nakamura Y."/>
            <person name="Ichinomiya M."/>
            <person name="Sato N."/>
            <person name="Blanc-Mathieu R."/>
            <person name="Endo H."/>
            <person name="Kuwata A."/>
            <person name="Ogata H."/>
        </authorList>
    </citation>
    <scope>NUCLEOTIDE SEQUENCE [LARGE SCALE GENOMIC DNA]</scope>
    <source>
        <strain evidence="9">NIES 3700</strain>
    </source>
</reference>
<evidence type="ECO:0000256" key="3">
    <source>
        <dbReference type="ARBA" id="ARBA00022691"/>
    </source>
</evidence>
<evidence type="ECO:0000256" key="6">
    <source>
        <dbReference type="SAM" id="MobiDB-lite"/>
    </source>
</evidence>
<feature type="domain" description="SAM-dependent MTase RsmB/NOP-type" evidence="7">
    <location>
        <begin position="22"/>
        <end position="396"/>
    </location>
</feature>
<dbReference type="GO" id="GO:0008173">
    <property type="term" value="F:RNA methyltransferase activity"/>
    <property type="evidence" value="ECO:0007669"/>
    <property type="project" value="InterPro"/>
</dbReference>
<feature type="region of interest" description="Disordered" evidence="6">
    <location>
        <begin position="196"/>
        <end position="247"/>
    </location>
</feature>
<keyword evidence="1 5" id="KW-0489">Methyltransferase</keyword>
<dbReference type="InterPro" id="IPR029063">
    <property type="entry name" value="SAM-dependent_MTases_sf"/>
</dbReference>
<protein>
    <recommendedName>
        <fullName evidence="7">SAM-dependent MTase RsmB/NOP-type domain-containing protein</fullName>
    </recommendedName>
</protein>
<dbReference type="InterPro" id="IPR001678">
    <property type="entry name" value="MeTrfase_RsmB-F_NOP2_dom"/>
</dbReference>
<comment type="similarity">
    <text evidence="5">Belongs to the class I-like SAM-binding methyltransferase superfamily. RsmB/NOP family.</text>
</comment>
<dbReference type="Proteomes" id="UP001165122">
    <property type="component" value="Unassembled WGS sequence"/>
</dbReference>
<organism evidence="8 9">
    <name type="scientific">Triparma laevis f. longispina</name>
    <dbReference type="NCBI Taxonomy" id="1714387"/>
    <lineage>
        <taxon>Eukaryota</taxon>
        <taxon>Sar</taxon>
        <taxon>Stramenopiles</taxon>
        <taxon>Ochrophyta</taxon>
        <taxon>Bolidophyceae</taxon>
        <taxon>Parmales</taxon>
        <taxon>Triparmaceae</taxon>
        <taxon>Triparma</taxon>
    </lineage>
</organism>
<dbReference type="EMBL" id="BRXW01000095">
    <property type="protein sequence ID" value="GMI06120.1"/>
    <property type="molecule type" value="Genomic_DNA"/>
</dbReference>
<keyword evidence="2 5" id="KW-0808">Transferase</keyword>
<evidence type="ECO:0000313" key="8">
    <source>
        <dbReference type="EMBL" id="GMI06120.1"/>
    </source>
</evidence>
<name>A0A9W7CI31_9STRA</name>
<keyword evidence="9" id="KW-1185">Reference proteome</keyword>
<feature type="binding site" evidence="5">
    <location>
        <position position="147"/>
    </location>
    <ligand>
        <name>S-adenosyl-L-methionine</name>
        <dbReference type="ChEBI" id="CHEBI:59789"/>
    </ligand>
</feature>
<dbReference type="InterPro" id="IPR023267">
    <property type="entry name" value="RCMT"/>
</dbReference>
<dbReference type="CDD" id="cd02440">
    <property type="entry name" value="AdoMet_MTases"/>
    <property type="match status" value="1"/>
</dbReference>
<dbReference type="PROSITE" id="PS51686">
    <property type="entry name" value="SAM_MT_RSMB_NOP"/>
    <property type="match status" value="1"/>
</dbReference>
<dbReference type="GO" id="GO:0001510">
    <property type="term" value="P:RNA methylation"/>
    <property type="evidence" value="ECO:0007669"/>
    <property type="project" value="InterPro"/>
</dbReference>
<evidence type="ECO:0000256" key="2">
    <source>
        <dbReference type="ARBA" id="ARBA00022679"/>
    </source>
</evidence>
<dbReference type="PANTHER" id="PTHR22807">
    <property type="entry name" value="NOP2 YEAST -RELATED NOL1/NOP2/FMU SUN DOMAIN-CONTAINING"/>
    <property type="match status" value="1"/>
</dbReference>
<dbReference type="Pfam" id="PF01189">
    <property type="entry name" value="Methyltr_RsmB-F"/>
    <property type="match status" value="1"/>
</dbReference>
<evidence type="ECO:0000256" key="1">
    <source>
        <dbReference type="ARBA" id="ARBA00022603"/>
    </source>
</evidence>
<sequence length="396" mass="42965">MDQSVVEHYASAGLDNANVQNYLDSATSATWRFVRLNPRFPVDEVLSQLTAEIGVEPVRVPWLPENARFFAIPGATTIKNLSTYEEGKIYGMDCSSGAAVAALGLNNNTNNVSGETRVLDLCCCPGAKLCMIVDELLGLRMEVVGVDISDSRLNISKKLLRKYIINTDANTLVKLFHADGTTFPNPKSDSLVFDSRAEAQETASSKGRKRMNKSARAREKKRLKELGGEKETGKIEKKEKKTDEPAARGSDSLFDYVLVDAECSTDGALSHLKHKNKSLKSSETVTTTIKKKLDDEGNLTALQLSLLNAGFKNLRVGGTIVYATCSLSVKQNEGVVQAFIEEHKGVAEAVPIDFGGQMTPAVTGPHHSLRFSPTLTTEVGGVISGGGFFLCKFIKK</sequence>
<dbReference type="AlphaFoldDB" id="A0A9W7CI31"/>
<dbReference type="PRINTS" id="PR02008">
    <property type="entry name" value="RCMTFAMILY"/>
</dbReference>
<dbReference type="SUPFAM" id="SSF53335">
    <property type="entry name" value="S-adenosyl-L-methionine-dependent methyltransferases"/>
    <property type="match status" value="1"/>
</dbReference>
<dbReference type="PANTHER" id="PTHR22807:SF16">
    <property type="entry name" value="SAM-DEPENDENT MTASE RSMB_NOP-TYPE DOMAIN-CONTAINING PROTEIN"/>
    <property type="match status" value="1"/>
</dbReference>
<keyword evidence="4 5" id="KW-0694">RNA-binding</keyword>
<accession>A0A9W7CI31</accession>
<feature type="compositionally biased region" description="Basic and acidic residues" evidence="6">
    <location>
        <begin position="222"/>
        <end position="246"/>
    </location>
</feature>
<dbReference type="Gene3D" id="3.40.50.150">
    <property type="entry name" value="Vaccinia Virus protein VP39"/>
    <property type="match status" value="1"/>
</dbReference>
<evidence type="ECO:0000256" key="4">
    <source>
        <dbReference type="ARBA" id="ARBA00022884"/>
    </source>
</evidence>
<gene>
    <name evidence="8" type="ORF">TrLO_g2318</name>
</gene>
<dbReference type="GO" id="GO:0003723">
    <property type="term" value="F:RNA binding"/>
    <property type="evidence" value="ECO:0007669"/>
    <property type="project" value="UniProtKB-UniRule"/>
</dbReference>
<keyword evidence="3 5" id="KW-0949">S-adenosyl-L-methionine</keyword>
<feature type="binding site" evidence="5">
    <location>
        <position position="179"/>
    </location>
    <ligand>
        <name>S-adenosyl-L-methionine</name>
        <dbReference type="ChEBI" id="CHEBI:59789"/>
    </ligand>
</feature>
<dbReference type="InterPro" id="IPR049560">
    <property type="entry name" value="MeTrfase_RsmB-F_NOP2_cat"/>
</dbReference>
<feature type="binding site" evidence="5">
    <location>
        <position position="260"/>
    </location>
    <ligand>
        <name>S-adenosyl-L-methionine</name>
        <dbReference type="ChEBI" id="CHEBI:59789"/>
    </ligand>
</feature>
<dbReference type="OrthoDB" id="427002at2759"/>
<comment type="caution">
    <text evidence="8">The sequence shown here is derived from an EMBL/GenBank/DDBJ whole genome shotgun (WGS) entry which is preliminary data.</text>
</comment>